<sequence length="192" mass="21537">MPYICDGLSVGVLIFDDADRLLMITRAKAPVGIAPVAGHVKDEHPDWTHQDAAVAEADEEVGLKVSPAGLVEVYARWRPNRCGAEIPDPSLGHDWRVYRAEEWSGSVTRAEAEVKDVDWYSAERVQELADRTIAYAHGQIEEADWQKSPGLEPVWLDILTKVRRRSDPRQTIIRVPDQRDLDAVADLYTAAR</sequence>
<comment type="similarity">
    <text evidence="1">Belongs to the Nudix hydrolase family.</text>
</comment>
<name>A0A975QJ81_9ACTN</name>
<dbReference type="EMBL" id="CP074402">
    <property type="protein sequence ID" value="QVJ00037.1"/>
    <property type="molecule type" value="Genomic_DNA"/>
</dbReference>
<evidence type="ECO:0000313" key="3">
    <source>
        <dbReference type="EMBL" id="QVJ00037.1"/>
    </source>
</evidence>
<dbReference type="Proteomes" id="UP000682416">
    <property type="component" value="Chromosome"/>
</dbReference>
<dbReference type="GO" id="GO:0016787">
    <property type="term" value="F:hydrolase activity"/>
    <property type="evidence" value="ECO:0007669"/>
    <property type="project" value="UniProtKB-KW"/>
</dbReference>
<dbReference type="PANTHER" id="PTHR43736:SF1">
    <property type="entry name" value="DIHYDRONEOPTERIN TRIPHOSPHATE DIPHOSPHATASE"/>
    <property type="match status" value="1"/>
</dbReference>
<dbReference type="CDD" id="cd02883">
    <property type="entry name" value="NUDIX_Hydrolase"/>
    <property type="match status" value="1"/>
</dbReference>
<dbReference type="PANTHER" id="PTHR43736">
    <property type="entry name" value="ADP-RIBOSE PYROPHOSPHATASE"/>
    <property type="match status" value="1"/>
</dbReference>
<protein>
    <submittedName>
        <fullName evidence="3">NUDIX hydrolase</fullName>
    </submittedName>
</protein>
<keyword evidence="4" id="KW-1185">Reference proteome</keyword>
<dbReference type="Gene3D" id="3.90.79.10">
    <property type="entry name" value="Nucleoside Triphosphate Pyrophosphohydrolase"/>
    <property type="match status" value="1"/>
</dbReference>
<accession>A0A975QJ81</accession>
<evidence type="ECO:0000313" key="4">
    <source>
        <dbReference type="Proteomes" id="UP000682416"/>
    </source>
</evidence>
<keyword evidence="3" id="KW-0378">Hydrolase</keyword>
<dbReference type="KEGG" id="nec:KGD82_13815"/>
<dbReference type="AlphaFoldDB" id="A0A975QJ81"/>
<dbReference type="Pfam" id="PF00293">
    <property type="entry name" value="NUDIX"/>
    <property type="match status" value="1"/>
</dbReference>
<feature type="domain" description="Nudix hydrolase" evidence="2">
    <location>
        <begin position="5"/>
        <end position="148"/>
    </location>
</feature>
<evidence type="ECO:0000259" key="2">
    <source>
        <dbReference type="PROSITE" id="PS51462"/>
    </source>
</evidence>
<evidence type="ECO:0000256" key="1">
    <source>
        <dbReference type="ARBA" id="ARBA00005582"/>
    </source>
</evidence>
<dbReference type="InterPro" id="IPR000086">
    <property type="entry name" value="NUDIX_hydrolase_dom"/>
</dbReference>
<reference evidence="3" key="1">
    <citation type="submission" date="2021-05" db="EMBL/GenBank/DDBJ databases">
        <authorList>
            <person name="Kaiqin L."/>
            <person name="Jian G."/>
        </authorList>
    </citation>
    <scope>NUCLEOTIDE SEQUENCE</scope>
    <source>
        <strain evidence="3">HDS5</strain>
    </source>
</reference>
<organism evidence="3 4">
    <name type="scientific">Nocardiopsis eucommiae</name>
    <dbReference type="NCBI Taxonomy" id="2831970"/>
    <lineage>
        <taxon>Bacteria</taxon>
        <taxon>Bacillati</taxon>
        <taxon>Actinomycetota</taxon>
        <taxon>Actinomycetes</taxon>
        <taxon>Streptosporangiales</taxon>
        <taxon>Nocardiopsidaceae</taxon>
        <taxon>Nocardiopsis</taxon>
    </lineage>
</organism>
<proteinExistence type="inferred from homology"/>
<dbReference type="InterPro" id="IPR015797">
    <property type="entry name" value="NUDIX_hydrolase-like_dom_sf"/>
</dbReference>
<dbReference type="SUPFAM" id="SSF55811">
    <property type="entry name" value="Nudix"/>
    <property type="match status" value="1"/>
</dbReference>
<dbReference type="PROSITE" id="PS51462">
    <property type="entry name" value="NUDIX"/>
    <property type="match status" value="1"/>
</dbReference>
<gene>
    <name evidence="3" type="ORF">KGD82_13815</name>
</gene>